<dbReference type="OrthoDB" id="3335918at2759"/>
<evidence type="ECO:0000313" key="2">
    <source>
        <dbReference type="EMBL" id="KAJ5377474.1"/>
    </source>
</evidence>
<reference evidence="2" key="2">
    <citation type="journal article" date="2023" name="IMA Fungus">
        <title>Comparative genomic study of the Penicillium genus elucidates a diverse pangenome and 15 lateral gene transfer events.</title>
        <authorList>
            <person name="Petersen C."/>
            <person name="Sorensen T."/>
            <person name="Nielsen M.R."/>
            <person name="Sondergaard T.E."/>
            <person name="Sorensen J.L."/>
            <person name="Fitzpatrick D.A."/>
            <person name="Frisvad J.C."/>
            <person name="Nielsen K.L."/>
        </authorList>
    </citation>
    <scope>NUCLEOTIDE SEQUENCE</scope>
    <source>
        <strain evidence="2">IBT 29864</strain>
    </source>
</reference>
<reference evidence="2" key="1">
    <citation type="submission" date="2022-11" db="EMBL/GenBank/DDBJ databases">
        <authorList>
            <person name="Petersen C."/>
        </authorList>
    </citation>
    <scope>NUCLEOTIDE SEQUENCE</scope>
    <source>
        <strain evidence="2">IBT 29864</strain>
    </source>
</reference>
<dbReference type="PANTHER" id="PTHR34387">
    <property type="entry name" value="SLR1258 PROTEIN"/>
    <property type="match status" value="1"/>
</dbReference>
<dbReference type="Proteomes" id="UP001147782">
    <property type="component" value="Unassembled WGS sequence"/>
</dbReference>
<dbReference type="GO" id="GO:0006974">
    <property type="term" value="P:DNA damage response"/>
    <property type="evidence" value="ECO:0007669"/>
    <property type="project" value="TreeGrafter"/>
</dbReference>
<evidence type="ECO:0000313" key="3">
    <source>
        <dbReference type="Proteomes" id="UP001147782"/>
    </source>
</evidence>
<sequence>MEPLIINVNGESSITRLADQGSLRLTVECEGSDLETVSKDVISRSNKLSELFKKLSPKSNDGTATADAAVTKFASTFLRTRNYTIHDKDNKPLRKVYQASMSLTIVFRDITKLSEVVGQLVTYSNVEISAIDWSLSEATQKDLRARMRKEAIHDAIAKANDYAEEVGREVYPVEIIDGGQNAVAQYAPPGRSLFGGGGGAVAMRSSVKGGGGLFGSSAATSNRPELSETLDLSPPDIQVTSSVSVRFQSVPDK</sequence>
<dbReference type="InterPro" id="IPR007497">
    <property type="entry name" value="SIMPL/DUF541"/>
</dbReference>
<dbReference type="Gene3D" id="3.30.110.170">
    <property type="entry name" value="Protein of unknown function (DUF541), domain 1"/>
    <property type="match status" value="1"/>
</dbReference>
<proteinExistence type="predicted"/>
<dbReference type="GeneID" id="81436991"/>
<gene>
    <name evidence="2" type="ORF">N7496_004883</name>
</gene>
<dbReference type="EMBL" id="JAPZBS010000004">
    <property type="protein sequence ID" value="KAJ5377474.1"/>
    <property type="molecule type" value="Genomic_DNA"/>
</dbReference>
<organism evidence="2 3">
    <name type="scientific">Penicillium cataractarum</name>
    <dbReference type="NCBI Taxonomy" id="2100454"/>
    <lineage>
        <taxon>Eukaryota</taxon>
        <taxon>Fungi</taxon>
        <taxon>Dikarya</taxon>
        <taxon>Ascomycota</taxon>
        <taxon>Pezizomycotina</taxon>
        <taxon>Eurotiomycetes</taxon>
        <taxon>Eurotiomycetidae</taxon>
        <taxon>Eurotiales</taxon>
        <taxon>Aspergillaceae</taxon>
        <taxon>Penicillium</taxon>
    </lineage>
</organism>
<evidence type="ECO:0000256" key="1">
    <source>
        <dbReference type="SAM" id="MobiDB-lite"/>
    </source>
</evidence>
<name>A0A9W9SH00_9EURO</name>
<dbReference type="Pfam" id="PF04402">
    <property type="entry name" value="SIMPL"/>
    <property type="match status" value="1"/>
</dbReference>
<dbReference type="InterPro" id="IPR052022">
    <property type="entry name" value="26kDa_periplasmic_antigen"/>
</dbReference>
<keyword evidence="3" id="KW-1185">Reference proteome</keyword>
<dbReference type="RefSeq" id="XP_056556337.1">
    <property type="nucleotide sequence ID" value="XM_056697812.1"/>
</dbReference>
<comment type="caution">
    <text evidence="2">The sequence shown here is derived from an EMBL/GenBank/DDBJ whole genome shotgun (WGS) entry which is preliminary data.</text>
</comment>
<dbReference type="AlphaFoldDB" id="A0A9W9SH00"/>
<protein>
    <submittedName>
        <fullName evidence="2">Uncharacterized protein</fullName>
    </submittedName>
</protein>
<accession>A0A9W9SH00</accession>
<feature type="region of interest" description="Disordered" evidence="1">
    <location>
        <begin position="215"/>
        <end position="235"/>
    </location>
</feature>
<dbReference type="PANTHER" id="PTHR34387:SF2">
    <property type="entry name" value="SLR1258 PROTEIN"/>
    <property type="match status" value="1"/>
</dbReference>
<dbReference type="Gene3D" id="3.30.70.2970">
    <property type="entry name" value="Protein of unknown function (DUF541), domain 2"/>
    <property type="match status" value="1"/>
</dbReference>